<feature type="region of interest" description="Disordered" evidence="2">
    <location>
        <begin position="223"/>
        <end position="257"/>
    </location>
</feature>
<feature type="compositionally biased region" description="Basic residues" evidence="2">
    <location>
        <begin position="100"/>
        <end position="130"/>
    </location>
</feature>
<feature type="region of interest" description="Disordered" evidence="2">
    <location>
        <begin position="1"/>
        <end position="32"/>
    </location>
</feature>
<feature type="region of interest" description="Disordered" evidence="2">
    <location>
        <begin position="295"/>
        <end position="652"/>
    </location>
</feature>
<dbReference type="CDD" id="cd18966">
    <property type="entry name" value="chromodomain"/>
    <property type="match status" value="1"/>
</dbReference>
<protein>
    <recommendedName>
        <fullName evidence="3">Chromo domain-containing protein</fullName>
    </recommendedName>
</protein>
<evidence type="ECO:0000256" key="1">
    <source>
        <dbReference type="ARBA" id="ARBA00011353"/>
    </source>
</evidence>
<dbReference type="GO" id="GO:0006338">
    <property type="term" value="P:chromatin remodeling"/>
    <property type="evidence" value="ECO:0007669"/>
    <property type="project" value="UniProtKB-ARBA"/>
</dbReference>
<dbReference type="SUPFAM" id="SSF54160">
    <property type="entry name" value="Chromo domain-like"/>
    <property type="match status" value="1"/>
</dbReference>
<organism evidence="4 5">
    <name type="scientific">Penicillium atrosanguineum</name>
    <dbReference type="NCBI Taxonomy" id="1132637"/>
    <lineage>
        <taxon>Eukaryota</taxon>
        <taxon>Fungi</taxon>
        <taxon>Dikarya</taxon>
        <taxon>Ascomycota</taxon>
        <taxon>Pezizomycotina</taxon>
        <taxon>Eurotiomycetes</taxon>
        <taxon>Eurotiomycetidae</taxon>
        <taxon>Eurotiales</taxon>
        <taxon>Aspergillaceae</taxon>
        <taxon>Penicillium</taxon>
    </lineage>
</organism>
<dbReference type="AlphaFoldDB" id="A0A9W9PVV1"/>
<evidence type="ECO:0000259" key="3">
    <source>
        <dbReference type="PROSITE" id="PS50013"/>
    </source>
</evidence>
<feature type="domain" description="Chromo" evidence="3">
    <location>
        <begin position="30"/>
        <end position="87"/>
    </location>
</feature>
<feature type="compositionally biased region" description="Polar residues" evidence="2">
    <location>
        <begin position="628"/>
        <end position="651"/>
    </location>
</feature>
<dbReference type="InterPro" id="IPR016197">
    <property type="entry name" value="Chromo-like_dom_sf"/>
</dbReference>
<feature type="compositionally biased region" description="Polar residues" evidence="2">
    <location>
        <begin position="454"/>
        <end position="471"/>
    </location>
</feature>
<dbReference type="EMBL" id="JAPZBO010000008">
    <property type="protein sequence ID" value="KAJ5308483.1"/>
    <property type="molecule type" value="Genomic_DNA"/>
</dbReference>
<dbReference type="OrthoDB" id="1918685at2759"/>
<dbReference type="Proteomes" id="UP001147746">
    <property type="component" value="Unassembled WGS sequence"/>
</dbReference>
<feature type="compositionally biased region" description="Polar residues" evidence="2">
    <location>
        <begin position="375"/>
        <end position="390"/>
    </location>
</feature>
<proteinExistence type="predicted"/>
<keyword evidence="5" id="KW-1185">Reference proteome</keyword>
<reference evidence="4" key="1">
    <citation type="submission" date="2022-12" db="EMBL/GenBank/DDBJ databases">
        <authorList>
            <person name="Petersen C."/>
        </authorList>
    </citation>
    <scope>NUCLEOTIDE SEQUENCE</scope>
    <source>
        <strain evidence="4">IBT 21472</strain>
    </source>
</reference>
<feature type="compositionally biased region" description="Gly residues" evidence="2">
    <location>
        <begin position="497"/>
        <end position="509"/>
    </location>
</feature>
<feature type="compositionally biased region" description="Basic and acidic residues" evidence="2">
    <location>
        <begin position="554"/>
        <end position="568"/>
    </location>
</feature>
<dbReference type="InterPro" id="IPR000953">
    <property type="entry name" value="Chromo/chromo_shadow_dom"/>
</dbReference>
<feature type="compositionally biased region" description="Basic and acidic residues" evidence="2">
    <location>
        <begin position="531"/>
        <end position="543"/>
    </location>
</feature>
<dbReference type="SMART" id="SM00298">
    <property type="entry name" value="CHROMO"/>
    <property type="match status" value="1"/>
</dbReference>
<feature type="compositionally biased region" description="Basic and acidic residues" evidence="2">
    <location>
        <begin position="1"/>
        <end position="11"/>
    </location>
</feature>
<dbReference type="InterPro" id="IPR023780">
    <property type="entry name" value="Chromo_domain"/>
</dbReference>
<dbReference type="Pfam" id="PF00385">
    <property type="entry name" value="Chromo"/>
    <property type="match status" value="1"/>
</dbReference>
<dbReference type="PROSITE" id="PS50013">
    <property type="entry name" value="CHROMO_2"/>
    <property type="match status" value="1"/>
</dbReference>
<comment type="subunit">
    <text evidence="1">Component of the NuA4 histone acetyltransferase complex.</text>
</comment>
<feature type="compositionally biased region" description="Basic and acidic residues" evidence="2">
    <location>
        <begin position="576"/>
        <end position="591"/>
    </location>
</feature>
<feature type="compositionally biased region" description="Basic residues" evidence="2">
    <location>
        <begin position="592"/>
        <end position="603"/>
    </location>
</feature>
<feature type="compositionally biased region" description="Basic and acidic residues" evidence="2">
    <location>
        <begin position="184"/>
        <end position="196"/>
    </location>
</feature>
<gene>
    <name evidence="4" type="ORF">N7476_009139</name>
</gene>
<reference evidence="4" key="2">
    <citation type="journal article" date="2023" name="IMA Fungus">
        <title>Comparative genomic study of the Penicillium genus elucidates a diverse pangenome and 15 lateral gene transfer events.</title>
        <authorList>
            <person name="Petersen C."/>
            <person name="Sorensen T."/>
            <person name="Nielsen M.R."/>
            <person name="Sondergaard T.E."/>
            <person name="Sorensen J.L."/>
            <person name="Fitzpatrick D.A."/>
            <person name="Frisvad J.C."/>
            <person name="Nielsen K.L."/>
        </authorList>
    </citation>
    <scope>NUCLEOTIDE SEQUENCE</scope>
    <source>
        <strain evidence="4">IBT 21472</strain>
    </source>
</reference>
<feature type="compositionally biased region" description="Basic and acidic residues" evidence="2">
    <location>
        <begin position="139"/>
        <end position="152"/>
    </location>
</feature>
<evidence type="ECO:0000256" key="2">
    <source>
        <dbReference type="SAM" id="MobiDB-lite"/>
    </source>
</evidence>
<sequence>MNFDMERRDAELSDADSLASTAESEQQEEYEVETILFEDEDNGVYLVKWAGYPENRATWEGPESFQNLNETMKDWKQTKRDIRQGLRDPFDIDKWERQQKRLQRNKERRQRERRIKRAKKARMRAARLKKSGSNLLNRFSDDSNKEPSHLGNDDNAQGIHAQRIIDQSNTNLGSRRLFSDDENGSDKGEEPFHPGGDDNAQEIYAPSDPLPEQVSRIESNERGINIDLTAEKDADPPVQGTMSKRPASVRSGSSSSSLFVSEIVPPVLYVSTKTSEANQDEIENHAIQLHRELECQLSQSSPPRTRSRSEQQTGSDQHKKAPRPEEPRPQEHPQQQTTRQEPARQKQSLHHQEISHLPSAQPAHSPRMHEERSQKQQPWPTHLQSKQPSVTARPPPLPLFSEPTPAPSTFGTAPKPTRTVRPRDLRDGWAPDVNDIELLRPSDYSARGDGADSTALTMIRSTATSQPSPSLGNKAKEPSTMTSSSAANSTLIPTGPRLGGSRGVQGGRSGKPSRATQLDDAPALRSMCDSWRPDRDGPHRRVTDGNPYSYGGEDSYRPSRSRVSETIERPVSFDGDSSRGRSDTYREELPNRRRSRSRSRSRSPRPTGNQSSTTSDKDSSRPSAPARPTTSHVESNSSPIAQRAPPSQTRLVPTRAEMTAEDHIAEMPVGTFKGTKHGGRMVQGGYFWNQGEVLVHVYFGPGKNFVGIVRLCGLTSGPISELLASKRATGSGVQTEMWFKEVCTKSQYDALCDQV</sequence>
<feature type="compositionally biased region" description="Low complexity" evidence="2">
    <location>
        <begin position="479"/>
        <end position="490"/>
    </location>
</feature>
<feature type="compositionally biased region" description="Low complexity" evidence="2">
    <location>
        <begin position="243"/>
        <end position="257"/>
    </location>
</feature>
<dbReference type="Gene3D" id="2.40.50.40">
    <property type="match status" value="1"/>
</dbReference>
<feature type="region of interest" description="Disordered" evidence="2">
    <location>
        <begin position="97"/>
        <end position="201"/>
    </location>
</feature>
<accession>A0A9W9PVV1</accession>
<name>A0A9W9PVV1_9EURO</name>
<evidence type="ECO:0000313" key="4">
    <source>
        <dbReference type="EMBL" id="KAJ5308483.1"/>
    </source>
</evidence>
<evidence type="ECO:0000313" key="5">
    <source>
        <dbReference type="Proteomes" id="UP001147746"/>
    </source>
</evidence>
<comment type="caution">
    <text evidence="4">The sequence shown here is derived from an EMBL/GenBank/DDBJ whole genome shotgun (WGS) entry which is preliminary data.</text>
</comment>
<feature type="compositionally biased region" description="Basic and acidic residues" evidence="2">
    <location>
        <begin position="316"/>
        <end position="331"/>
    </location>
</feature>